<sequence>MFYSATYGEEKDVQLGTYLGAEGYIVKPKDPSEIWDEVESILGNFQAKHAVPIHINNKERILLEQYNEVIALKLEEKVKELEDSQKEREEAYSVLEKTLEKEKLAKEALQESERKYRQLNEELEQRVEDSVKEMRQKDEILIYQGRQAAMGEMINNIAHQWRQPLNTLGLLAQELNMTRQMGDLNKDFVDANVKKTLEIIHQMSKTIDDFRNFFKPDKEKTDFKVFDAINKAVSMLEGSFKAAQIRTEIQQTGDRVISGYPGDLIQALLIILNNAKDALINRKTDNPVISISLFTESNRTVVSITDNAGGIPKEIINRIFDPYFTTKGPEQGTGIGLFMCKTIIEKNMNGMLSVRNVKDGAQFRIEV</sequence>
<dbReference type="PANTHER" id="PTHR43065:SF10">
    <property type="entry name" value="PEROXIDE STRESS-ACTIVATED HISTIDINE KINASE MAK3"/>
    <property type="match status" value="1"/>
</dbReference>
<evidence type="ECO:0000256" key="5">
    <source>
        <dbReference type="ARBA" id="ARBA00022741"/>
    </source>
</evidence>
<organism evidence="11 12">
    <name type="scientific">Pelotalea chapellei</name>
    <dbReference type="NCBI Taxonomy" id="44671"/>
    <lineage>
        <taxon>Bacteria</taxon>
        <taxon>Pseudomonadati</taxon>
        <taxon>Thermodesulfobacteriota</taxon>
        <taxon>Desulfuromonadia</taxon>
        <taxon>Geobacterales</taxon>
        <taxon>Geobacteraceae</taxon>
        <taxon>Pelotalea</taxon>
    </lineage>
</organism>
<dbReference type="InterPro" id="IPR005467">
    <property type="entry name" value="His_kinase_dom"/>
</dbReference>
<dbReference type="CDD" id="cd00082">
    <property type="entry name" value="HisKA"/>
    <property type="match status" value="1"/>
</dbReference>
<dbReference type="PANTHER" id="PTHR43065">
    <property type="entry name" value="SENSOR HISTIDINE KINASE"/>
    <property type="match status" value="1"/>
</dbReference>
<evidence type="ECO:0000256" key="7">
    <source>
        <dbReference type="ARBA" id="ARBA00022840"/>
    </source>
</evidence>
<dbReference type="InterPro" id="IPR004358">
    <property type="entry name" value="Sig_transdc_His_kin-like_C"/>
</dbReference>
<feature type="coiled-coil region" evidence="9">
    <location>
        <begin position="71"/>
        <end position="140"/>
    </location>
</feature>
<dbReference type="EMBL" id="JAHDYS010000001">
    <property type="protein sequence ID" value="MBT1070206.1"/>
    <property type="molecule type" value="Genomic_DNA"/>
</dbReference>
<keyword evidence="3" id="KW-0597">Phosphoprotein</keyword>
<proteinExistence type="predicted"/>
<dbReference type="SUPFAM" id="SSF47384">
    <property type="entry name" value="Homodimeric domain of signal transducing histidine kinase"/>
    <property type="match status" value="1"/>
</dbReference>
<evidence type="ECO:0000256" key="1">
    <source>
        <dbReference type="ARBA" id="ARBA00000085"/>
    </source>
</evidence>
<keyword evidence="12" id="KW-1185">Reference proteome</keyword>
<gene>
    <name evidence="11" type="ORF">KJB30_00230</name>
</gene>
<evidence type="ECO:0000256" key="6">
    <source>
        <dbReference type="ARBA" id="ARBA00022777"/>
    </source>
</evidence>
<dbReference type="PROSITE" id="PS50109">
    <property type="entry name" value="HIS_KIN"/>
    <property type="match status" value="1"/>
</dbReference>
<evidence type="ECO:0000256" key="4">
    <source>
        <dbReference type="ARBA" id="ARBA00022679"/>
    </source>
</evidence>
<dbReference type="InterPro" id="IPR036890">
    <property type="entry name" value="HATPase_C_sf"/>
</dbReference>
<keyword evidence="9" id="KW-0175">Coiled coil</keyword>
<evidence type="ECO:0000313" key="11">
    <source>
        <dbReference type="EMBL" id="MBT1070206.1"/>
    </source>
</evidence>
<comment type="caution">
    <text evidence="11">The sequence shown here is derived from an EMBL/GenBank/DDBJ whole genome shotgun (WGS) entry which is preliminary data.</text>
</comment>
<keyword evidence="6" id="KW-0418">Kinase</keyword>
<keyword evidence="7" id="KW-0067">ATP-binding</keyword>
<dbReference type="PRINTS" id="PR00344">
    <property type="entry name" value="BCTRLSENSOR"/>
</dbReference>
<keyword evidence="5" id="KW-0547">Nucleotide-binding</keyword>
<dbReference type="Proteomes" id="UP000784128">
    <property type="component" value="Unassembled WGS sequence"/>
</dbReference>
<keyword evidence="8" id="KW-0902">Two-component regulatory system</keyword>
<evidence type="ECO:0000313" key="12">
    <source>
        <dbReference type="Proteomes" id="UP000784128"/>
    </source>
</evidence>
<dbReference type="InterPro" id="IPR003594">
    <property type="entry name" value="HATPase_dom"/>
</dbReference>
<dbReference type="Pfam" id="PF02518">
    <property type="entry name" value="HATPase_c"/>
    <property type="match status" value="1"/>
</dbReference>
<dbReference type="Gene3D" id="3.30.565.10">
    <property type="entry name" value="Histidine kinase-like ATPase, C-terminal domain"/>
    <property type="match status" value="1"/>
</dbReference>
<dbReference type="InterPro" id="IPR036097">
    <property type="entry name" value="HisK_dim/P_sf"/>
</dbReference>
<feature type="domain" description="Histidine kinase" evidence="10">
    <location>
        <begin position="156"/>
        <end position="367"/>
    </location>
</feature>
<dbReference type="Gene3D" id="1.10.287.130">
    <property type="match status" value="1"/>
</dbReference>
<dbReference type="InterPro" id="IPR003661">
    <property type="entry name" value="HisK_dim/P_dom"/>
</dbReference>
<dbReference type="SMART" id="SM00387">
    <property type="entry name" value="HATPase_c"/>
    <property type="match status" value="1"/>
</dbReference>
<accession>A0ABS5U3F7</accession>
<protein>
    <recommendedName>
        <fullName evidence="2">histidine kinase</fullName>
        <ecNumber evidence="2">2.7.13.3</ecNumber>
    </recommendedName>
</protein>
<name>A0ABS5U3F7_9BACT</name>
<evidence type="ECO:0000256" key="3">
    <source>
        <dbReference type="ARBA" id="ARBA00022553"/>
    </source>
</evidence>
<dbReference type="SUPFAM" id="SSF55874">
    <property type="entry name" value="ATPase domain of HSP90 chaperone/DNA topoisomerase II/histidine kinase"/>
    <property type="match status" value="1"/>
</dbReference>
<dbReference type="SMART" id="SM00388">
    <property type="entry name" value="HisKA"/>
    <property type="match status" value="1"/>
</dbReference>
<keyword evidence="4" id="KW-0808">Transferase</keyword>
<evidence type="ECO:0000256" key="9">
    <source>
        <dbReference type="SAM" id="Coils"/>
    </source>
</evidence>
<evidence type="ECO:0000259" key="10">
    <source>
        <dbReference type="PROSITE" id="PS50109"/>
    </source>
</evidence>
<evidence type="ECO:0000256" key="2">
    <source>
        <dbReference type="ARBA" id="ARBA00012438"/>
    </source>
</evidence>
<comment type="catalytic activity">
    <reaction evidence="1">
        <text>ATP + protein L-histidine = ADP + protein N-phospho-L-histidine.</text>
        <dbReference type="EC" id="2.7.13.3"/>
    </reaction>
</comment>
<reference evidence="11 12" key="1">
    <citation type="submission" date="2021-05" db="EMBL/GenBank/DDBJ databases">
        <title>The draft genome of Geobacter chapellei DSM 13688.</title>
        <authorList>
            <person name="Xu Z."/>
            <person name="Masuda Y."/>
            <person name="Itoh H."/>
            <person name="Senoo K."/>
        </authorList>
    </citation>
    <scope>NUCLEOTIDE SEQUENCE [LARGE SCALE GENOMIC DNA]</scope>
    <source>
        <strain evidence="11 12">DSM 13688</strain>
    </source>
</reference>
<evidence type="ECO:0000256" key="8">
    <source>
        <dbReference type="ARBA" id="ARBA00023012"/>
    </source>
</evidence>
<dbReference type="EC" id="2.7.13.3" evidence="2"/>